<protein>
    <submittedName>
        <fullName evidence="1">Uncharacterized protein</fullName>
    </submittedName>
</protein>
<proteinExistence type="predicted"/>
<organism evidence="1">
    <name type="scientific">Schistosoma haematobium</name>
    <name type="common">Blood fluke</name>
    <dbReference type="NCBI Taxonomy" id="6185"/>
    <lineage>
        <taxon>Eukaryota</taxon>
        <taxon>Metazoa</taxon>
        <taxon>Spiralia</taxon>
        <taxon>Lophotrochozoa</taxon>
        <taxon>Platyhelminthes</taxon>
        <taxon>Trematoda</taxon>
        <taxon>Digenea</taxon>
        <taxon>Strigeidida</taxon>
        <taxon>Schistosomatoidea</taxon>
        <taxon>Schistosomatidae</taxon>
        <taxon>Schistosoma</taxon>
    </lineage>
</organism>
<gene>
    <name evidence="1" type="ORF">MS3_10000</name>
</gene>
<sequence length="73" mass="8289">MSLNEQNNVLNLNRRNLKKDECLGESTKCICRNTAGRLMKRKKNPSDRSVGRAIVDQMALFRRAPGPSFVPRS</sequence>
<dbReference type="EMBL" id="KL251909">
    <property type="protein sequence ID" value="KGB41481.1"/>
    <property type="molecule type" value="Genomic_DNA"/>
</dbReference>
<dbReference type="AlphaFoldDB" id="A0A095B2R2"/>
<accession>A0A095B2R2</accession>
<evidence type="ECO:0000313" key="1">
    <source>
        <dbReference type="EMBL" id="KGB41481.1"/>
    </source>
</evidence>
<name>A0A095B2R2_SCHHA</name>
<reference evidence="1" key="1">
    <citation type="journal article" date="2012" name="Nat. Genet.">
        <title>Whole-genome sequence of Schistosoma haematobium.</title>
        <authorList>
            <person name="Young N.D."/>
            <person name="Jex A.R."/>
            <person name="Li B."/>
            <person name="Liu S."/>
            <person name="Yang L."/>
            <person name="Xiong Z."/>
            <person name="Li Y."/>
            <person name="Cantacessi C."/>
            <person name="Hall R.S."/>
            <person name="Xu X."/>
            <person name="Chen F."/>
            <person name="Wu X."/>
            <person name="Zerlotini A."/>
            <person name="Oliveira G."/>
            <person name="Hofmann A."/>
            <person name="Zhang G."/>
            <person name="Fang X."/>
            <person name="Kang Y."/>
            <person name="Campbell B.E."/>
            <person name="Loukas A."/>
            <person name="Ranganathan S."/>
            <person name="Rollinson D."/>
            <person name="Rinaldi G."/>
            <person name="Brindley P.J."/>
            <person name="Yang H."/>
            <person name="Wang J."/>
            <person name="Wang J."/>
            <person name="Gasser R.B."/>
        </authorList>
    </citation>
    <scope>NUCLEOTIDE SEQUENCE [LARGE SCALE GENOMIC DNA]</scope>
</reference>